<accession>A0ACB8KVX5</accession>
<comment type="caution">
    <text evidence="1">The sequence shown here is derived from an EMBL/GenBank/DDBJ whole genome shotgun (WGS) entry which is preliminary data.</text>
</comment>
<dbReference type="EMBL" id="CM039174">
    <property type="protein sequence ID" value="KAH9758518.1"/>
    <property type="molecule type" value="Genomic_DNA"/>
</dbReference>
<name>A0ACB8KVX5_CITSI</name>
<gene>
    <name evidence="1" type="ORF">KPL71_016717</name>
</gene>
<evidence type="ECO:0000313" key="1">
    <source>
        <dbReference type="EMBL" id="KAH9758518.1"/>
    </source>
</evidence>
<dbReference type="Proteomes" id="UP000829398">
    <property type="component" value="Chromosome 5"/>
</dbReference>
<evidence type="ECO:0000313" key="2">
    <source>
        <dbReference type="Proteomes" id="UP000829398"/>
    </source>
</evidence>
<proteinExistence type="predicted"/>
<reference evidence="2" key="1">
    <citation type="journal article" date="2023" name="Hortic. Res.">
        <title>A chromosome-level phased genome enabling allele-level studies in sweet orange: a case study on citrus Huanglongbing tolerance.</title>
        <authorList>
            <person name="Wu B."/>
            <person name="Yu Q."/>
            <person name="Deng Z."/>
            <person name="Duan Y."/>
            <person name="Luo F."/>
            <person name="Gmitter F. Jr."/>
        </authorList>
    </citation>
    <scope>NUCLEOTIDE SEQUENCE [LARGE SCALE GENOMIC DNA]</scope>
    <source>
        <strain evidence="2">cv. Valencia</strain>
    </source>
</reference>
<sequence length="533" mass="61581">MEDYGNSDDEHQYLDDDEVDIDDNGYGFEAPATENMARASASIETKGLGFDLTDERIELTVVIPKESLLAAQMGDLLRVMDLLSLKEKHARTLLIHYRWDVEKVFAVLVEEGKDKLFAQAGVTVVENDHQVPLSQCSSTFCCNICCDDVSPQEVTTMDCGHCFCNNCWTEHFIVKINDGQSRRIKCMALKCNVVCDEAKIRCLVSARDSNIADKFERFLLESYIDDNRRVKWCPSVPHCGNAIQVEADELCEVECACGFQFCFSCSSVAHSPCSCLMWELWSKKFEVESLSLNWISSHTKPCPKCCKPIEKNGGCNMVRCKCGITFNWISGLEYSNGYIEVSEERPEHGKWRLESYYHCHKLYKAHTESFRLEYEMKEDIQDKIKILGEKDTSSKDFGWIKDGLNKLFRARRILSFSYPFAFYMFADDLLKNEMTREEREIKQNFFEDQQQQLETNIERLSLILEENFEKYSEHQLKDFRMRVITQSVTADYLCRNLYEWIETDLLGSLKHSVHKIAPFNSAAVEKASKIPYC</sequence>
<organism evidence="1 2">
    <name type="scientific">Citrus sinensis</name>
    <name type="common">Sweet orange</name>
    <name type="synonym">Citrus aurantium var. sinensis</name>
    <dbReference type="NCBI Taxonomy" id="2711"/>
    <lineage>
        <taxon>Eukaryota</taxon>
        <taxon>Viridiplantae</taxon>
        <taxon>Streptophyta</taxon>
        <taxon>Embryophyta</taxon>
        <taxon>Tracheophyta</taxon>
        <taxon>Spermatophyta</taxon>
        <taxon>Magnoliopsida</taxon>
        <taxon>eudicotyledons</taxon>
        <taxon>Gunneridae</taxon>
        <taxon>Pentapetalae</taxon>
        <taxon>rosids</taxon>
        <taxon>malvids</taxon>
        <taxon>Sapindales</taxon>
        <taxon>Rutaceae</taxon>
        <taxon>Aurantioideae</taxon>
        <taxon>Citrus</taxon>
    </lineage>
</organism>
<keyword evidence="2" id="KW-1185">Reference proteome</keyword>
<protein>
    <submittedName>
        <fullName evidence="1">E3 ubiquitin-protein ligase ARI2</fullName>
    </submittedName>
</protein>